<feature type="domain" description="Ion transport" evidence="14">
    <location>
        <begin position="13"/>
        <end position="216"/>
    </location>
</feature>
<evidence type="ECO:0000256" key="10">
    <source>
        <dbReference type="ARBA" id="ARBA00023136"/>
    </source>
</evidence>
<dbReference type="PRINTS" id="PR00169">
    <property type="entry name" value="KCHANNEL"/>
</dbReference>
<feature type="transmembrane region" description="Helical" evidence="13">
    <location>
        <begin position="191"/>
        <end position="215"/>
    </location>
</feature>
<evidence type="ECO:0000256" key="2">
    <source>
        <dbReference type="ARBA" id="ARBA00022448"/>
    </source>
</evidence>
<keyword evidence="8 13" id="KW-1133">Transmembrane helix</keyword>
<evidence type="ECO:0000256" key="4">
    <source>
        <dbReference type="ARBA" id="ARBA00022692"/>
    </source>
</evidence>
<feature type="transmembrane region" description="Helical" evidence="13">
    <location>
        <begin position="16"/>
        <end position="34"/>
    </location>
</feature>
<organism evidence="15">
    <name type="scientific">Arcella intermedia</name>
    <dbReference type="NCBI Taxonomy" id="1963864"/>
    <lineage>
        <taxon>Eukaryota</taxon>
        <taxon>Amoebozoa</taxon>
        <taxon>Tubulinea</taxon>
        <taxon>Elardia</taxon>
        <taxon>Arcellinida</taxon>
        <taxon>Sphaerothecina</taxon>
        <taxon>Arcellidae</taxon>
        <taxon>Arcella</taxon>
    </lineage>
</organism>
<comment type="subcellular location">
    <subcellularLocation>
        <location evidence="1">Membrane</location>
        <topology evidence="1">Multi-pass membrane protein</topology>
    </subcellularLocation>
</comment>
<dbReference type="Gene3D" id="1.10.287.70">
    <property type="match status" value="1"/>
</dbReference>
<evidence type="ECO:0000313" key="15">
    <source>
        <dbReference type="EMBL" id="NDV32859.1"/>
    </source>
</evidence>
<protein>
    <recommendedName>
        <fullName evidence="14">Ion transport domain-containing protein</fullName>
    </recommendedName>
</protein>
<dbReference type="InterPro" id="IPR005821">
    <property type="entry name" value="Ion_trans_dom"/>
</dbReference>
<name>A0A6B2L7A2_9EUKA</name>
<sequence>MSSLTEYRDYQDDQSFVLNVVELTCVAVFTFDYLARFALTRRNKVVHVLSLLNMIDLLAIVPSYVELLLEAKGIGALVVVRILRLFRIFRLLKVAKYSKQLPILMKSIHNSVGGFAVGIFSLFMSLILWASAIYYAETVFCSLDPTDNTWKYDDGTLSDFQSIPDSLWWTIVTMCTVGYGDTYPITYAGKAIATVVMVSGVLVLAFPLTILAGNFMTEWNEFLVKEEKKSLKRWEKSFRRIVKEAEMKGEEQVEGMMPRPRKLLEEVWDDLLTLKSNVDACERAIHTVKIQIKKLDLLIQQLDISVKLTELERNEVAKKEDVGGSEVGEKGKVSYEIR</sequence>
<dbReference type="PANTHER" id="PTHR11537">
    <property type="entry name" value="VOLTAGE-GATED POTASSIUM CHANNEL"/>
    <property type="match status" value="1"/>
</dbReference>
<dbReference type="Gene3D" id="1.20.120.350">
    <property type="entry name" value="Voltage-gated potassium channels. Chain C"/>
    <property type="match status" value="1"/>
</dbReference>
<evidence type="ECO:0000256" key="12">
    <source>
        <dbReference type="SAM" id="MobiDB-lite"/>
    </source>
</evidence>
<reference evidence="15" key="1">
    <citation type="journal article" date="2020" name="J. Eukaryot. Microbiol.">
        <title>De novo Sequencing, Assembly and Annotation of the Transcriptome for the Free-Living Testate Amoeba Arcella intermedia.</title>
        <authorList>
            <person name="Ribeiro G.M."/>
            <person name="Porfirio-Sousa A.L."/>
            <person name="Maurer-Alcala X.X."/>
            <person name="Katz L.A."/>
            <person name="Lahr D.J.G."/>
        </authorList>
    </citation>
    <scope>NUCLEOTIDE SEQUENCE</scope>
</reference>
<keyword evidence="9" id="KW-0406">Ion transport</keyword>
<dbReference type="InterPro" id="IPR027359">
    <property type="entry name" value="Volt_channel_dom_sf"/>
</dbReference>
<keyword evidence="6" id="KW-0851">Voltage-gated channel</keyword>
<evidence type="ECO:0000256" key="1">
    <source>
        <dbReference type="ARBA" id="ARBA00004141"/>
    </source>
</evidence>
<evidence type="ECO:0000256" key="6">
    <source>
        <dbReference type="ARBA" id="ARBA00022882"/>
    </source>
</evidence>
<keyword evidence="11" id="KW-0407">Ion channel</keyword>
<dbReference type="SUPFAM" id="SSF81324">
    <property type="entry name" value="Voltage-gated potassium channels"/>
    <property type="match status" value="1"/>
</dbReference>
<keyword evidence="5" id="KW-0631">Potassium channel</keyword>
<dbReference type="GO" id="GO:0008076">
    <property type="term" value="C:voltage-gated potassium channel complex"/>
    <property type="evidence" value="ECO:0007669"/>
    <property type="project" value="InterPro"/>
</dbReference>
<evidence type="ECO:0000256" key="9">
    <source>
        <dbReference type="ARBA" id="ARBA00023065"/>
    </source>
</evidence>
<keyword evidence="7" id="KW-0630">Potassium</keyword>
<evidence type="ECO:0000256" key="11">
    <source>
        <dbReference type="ARBA" id="ARBA00023303"/>
    </source>
</evidence>
<dbReference type="Pfam" id="PF00520">
    <property type="entry name" value="Ion_trans"/>
    <property type="match status" value="1"/>
</dbReference>
<proteinExistence type="predicted"/>
<dbReference type="InterPro" id="IPR028325">
    <property type="entry name" value="VG_K_chnl"/>
</dbReference>
<keyword evidence="2" id="KW-0813">Transport</keyword>
<keyword evidence="4 13" id="KW-0812">Transmembrane</keyword>
<evidence type="ECO:0000256" key="5">
    <source>
        <dbReference type="ARBA" id="ARBA00022826"/>
    </source>
</evidence>
<accession>A0A6B2L7A2</accession>
<evidence type="ECO:0000256" key="7">
    <source>
        <dbReference type="ARBA" id="ARBA00022958"/>
    </source>
</evidence>
<dbReference type="AlphaFoldDB" id="A0A6B2L7A2"/>
<evidence type="ECO:0000256" key="13">
    <source>
        <dbReference type="SAM" id="Phobius"/>
    </source>
</evidence>
<evidence type="ECO:0000259" key="14">
    <source>
        <dbReference type="Pfam" id="PF00520"/>
    </source>
</evidence>
<feature type="region of interest" description="Disordered" evidence="12">
    <location>
        <begin position="319"/>
        <end position="338"/>
    </location>
</feature>
<keyword evidence="10 13" id="KW-0472">Membrane</keyword>
<feature type="transmembrane region" description="Helical" evidence="13">
    <location>
        <begin position="112"/>
        <end position="136"/>
    </location>
</feature>
<dbReference type="EMBL" id="GIBP01003890">
    <property type="protein sequence ID" value="NDV32859.1"/>
    <property type="molecule type" value="Transcribed_RNA"/>
</dbReference>
<dbReference type="GO" id="GO:0001508">
    <property type="term" value="P:action potential"/>
    <property type="evidence" value="ECO:0007669"/>
    <property type="project" value="TreeGrafter"/>
</dbReference>
<dbReference type="PANTHER" id="PTHR11537:SF113">
    <property type="entry name" value="POTASSIUM VOLTAGE-GATED CHANNEL PROTEIN SHAKER"/>
    <property type="match status" value="1"/>
</dbReference>
<evidence type="ECO:0000256" key="8">
    <source>
        <dbReference type="ARBA" id="ARBA00022989"/>
    </source>
</evidence>
<evidence type="ECO:0000256" key="3">
    <source>
        <dbReference type="ARBA" id="ARBA00022538"/>
    </source>
</evidence>
<dbReference type="GO" id="GO:0005251">
    <property type="term" value="F:delayed rectifier potassium channel activity"/>
    <property type="evidence" value="ECO:0007669"/>
    <property type="project" value="TreeGrafter"/>
</dbReference>
<keyword evidence="3" id="KW-0633">Potassium transport</keyword>